<gene>
    <name evidence="3" type="ORF">NH26_16910</name>
</gene>
<name>A0A1S1Z3N5_FLAPC</name>
<sequence>MGEIWILVPLAAMAIPIVAILSKNKGKLQKKDYIRLLDEVEYLKKENTSLKNRLENVETIVTEPNWGINKQLKEGNASKTPQIEE</sequence>
<evidence type="ECO:0000313" key="4">
    <source>
        <dbReference type="Proteomes" id="UP000179797"/>
    </source>
</evidence>
<comment type="caution">
    <text evidence="3">The sequence shown here is derived from an EMBL/GenBank/DDBJ whole genome shotgun (WGS) entry which is preliminary data.</text>
</comment>
<feature type="coiled-coil region" evidence="1">
    <location>
        <begin position="33"/>
        <end position="60"/>
    </location>
</feature>
<keyword evidence="1" id="KW-0175">Coiled coil</keyword>
<dbReference type="EMBL" id="JRYR02000001">
    <property type="protein sequence ID" value="OHX67898.1"/>
    <property type="molecule type" value="Genomic_DNA"/>
</dbReference>
<proteinExistence type="predicted"/>
<accession>A0A1S1Z3N5</accession>
<evidence type="ECO:0000256" key="1">
    <source>
        <dbReference type="SAM" id="Coils"/>
    </source>
</evidence>
<evidence type="ECO:0000313" key="3">
    <source>
        <dbReference type="EMBL" id="OHX67898.1"/>
    </source>
</evidence>
<dbReference type="OrthoDB" id="982424at2"/>
<reference evidence="3 4" key="1">
    <citation type="journal article" date="2012" name="Int. J. Syst. Evol. Microbiol.">
        <title>Flammeovirga pacifica sp. nov., isolated from deep-sea sediment.</title>
        <authorList>
            <person name="Xu H."/>
            <person name="Fu Y."/>
            <person name="Yang N."/>
            <person name="Ding Z."/>
            <person name="Lai Q."/>
            <person name="Zeng R."/>
        </authorList>
    </citation>
    <scope>NUCLEOTIDE SEQUENCE [LARGE SCALE GENOMIC DNA]</scope>
    <source>
        <strain evidence="4">DSM 24597 / LMG 26175 / WPAGA1</strain>
    </source>
</reference>
<organism evidence="3 4">
    <name type="scientific">Flammeovirga pacifica</name>
    <dbReference type="NCBI Taxonomy" id="915059"/>
    <lineage>
        <taxon>Bacteria</taxon>
        <taxon>Pseudomonadati</taxon>
        <taxon>Bacteroidota</taxon>
        <taxon>Cytophagia</taxon>
        <taxon>Cytophagales</taxon>
        <taxon>Flammeovirgaceae</taxon>
        <taxon>Flammeovirga</taxon>
    </lineage>
</organism>
<keyword evidence="2" id="KW-1133">Transmembrane helix</keyword>
<evidence type="ECO:0000256" key="2">
    <source>
        <dbReference type="SAM" id="Phobius"/>
    </source>
</evidence>
<keyword evidence="4" id="KW-1185">Reference proteome</keyword>
<dbReference type="RefSeq" id="WP_044219825.1">
    <property type="nucleotide sequence ID" value="NZ_JRYR02000001.1"/>
</dbReference>
<dbReference type="AlphaFoldDB" id="A0A1S1Z3N5"/>
<feature type="transmembrane region" description="Helical" evidence="2">
    <location>
        <begin position="6"/>
        <end position="22"/>
    </location>
</feature>
<keyword evidence="2" id="KW-0472">Membrane</keyword>
<protein>
    <submittedName>
        <fullName evidence="3">Uncharacterized protein</fullName>
    </submittedName>
</protein>
<dbReference type="Proteomes" id="UP000179797">
    <property type="component" value="Unassembled WGS sequence"/>
</dbReference>
<dbReference type="STRING" id="915059.NH26_16910"/>
<keyword evidence="2" id="KW-0812">Transmembrane</keyword>